<evidence type="ECO:0000256" key="2">
    <source>
        <dbReference type="ARBA" id="ARBA00022490"/>
    </source>
</evidence>
<evidence type="ECO:0000313" key="6">
    <source>
        <dbReference type="EMBL" id="AIZ56920.1"/>
    </source>
</evidence>
<dbReference type="KEGG" id="mear:Mpt1_c10520"/>
<dbReference type="Pfam" id="PF01922">
    <property type="entry name" value="SRP19"/>
    <property type="match status" value="1"/>
</dbReference>
<dbReference type="Proteomes" id="UP000030787">
    <property type="component" value="Chromosome"/>
</dbReference>
<dbReference type="SUPFAM" id="SSF69695">
    <property type="entry name" value="SRP19"/>
    <property type="match status" value="1"/>
</dbReference>
<evidence type="ECO:0000256" key="3">
    <source>
        <dbReference type="ARBA" id="ARBA00023135"/>
    </source>
</evidence>
<dbReference type="EMBL" id="CP010070">
    <property type="protein sequence ID" value="AIZ56920.1"/>
    <property type="molecule type" value="Genomic_DNA"/>
</dbReference>
<comment type="similarity">
    <text evidence="5">Belongs to the SRP19 family.</text>
</comment>
<dbReference type="OrthoDB" id="56356at2157"/>
<keyword evidence="7" id="KW-1185">Reference proteome</keyword>
<dbReference type="Gene3D" id="3.30.56.30">
    <property type="entry name" value="Signal recognition particle, SRP19-like subunit"/>
    <property type="match status" value="1"/>
</dbReference>
<name>A0A0A7LCL8_9ARCH</name>
<reference evidence="6 7" key="1">
    <citation type="journal article" date="2014" name="Appl. Environ. Microbiol.">
        <title>Comparative Genome Analysis of 'Candidatus Methanoplasma termitum' Indicates a New Mode of Energy Metabolism in the Seventh Order of Methanogens.</title>
        <authorList>
            <person name="Lang K."/>
            <person name="Schuldes J."/>
            <person name="Klingl A."/>
            <person name="Poehlein A."/>
            <person name="Daniel R."/>
            <person name="Brune A."/>
        </authorList>
    </citation>
    <scope>NUCLEOTIDE SEQUENCE [LARGE SCALE GENOMIC DNA]</scope>
    <source>
        <strain evidence="7">Mpt1</strain>
    </source>
</reference>
<keyword evidence="3 5" id="KW-0733">Signal recognition particle</keyword>
<keyword evidence="2 5" id="KW-0963">Cytoplasm</keyword>
<proteinExistence type="inferred from homology"/>
<comment type="function">
    <text evidence="5">Involved in targeting and insertion of nascent membrane proteins into the cytoplasmic membrane. Binds directly to 7S RNA and mediates binding of the 54 kDa subunit of the SRP.</text>
</comment>
<dbReference type="HAMAP" id="MF_00305">
    <property type="entry name" value="SRP19"/>
    <property type="match status" value="1"/>
</dbReference>
<dbReference type="GO" id="GO:0008312">
    <property type="term" value="F:7S RNA binding"/>
    <property type="evidence" value="ECO:0007669"/>
    <property type="project" value="UniProtKB-UniRule"/>
</dbReference>
<evidence type="ECO:0000313" key="7">
    <source>
        <dbReference type="Proteomes" id="UP000030787"/>
    </source>
</evidence>
<dbReference type="STRING" id="1577791.Mpt1_c10520"/>
<protein>
    <recommendedName>
        <fullName evidence="5">Signal recognition particle 19 kDa protein</fullName>
        <shortName evidence="5">SRP19</shortName>
    </recommendedName>
</protein>
<dbReference type="HOGENOM" id="CLU_169299_1_0_2"/>
<accession>A0A0A7LCL8</accession>
<dbReference type="PANTHER" id="PTHR17453">
    <property type="entry name" value="SIGNAL RECOGNITION PARTICLE 19 KD PROTEIN"/>
    <property type="match status" value="1"/>
</dbReference>
<keyword evidence="5" id="KW-0694">RNA-binding</keyword>
<dbReference type="RefSeq" id="WP_048112838.1">
    <property type="nucleotide sequence ID" value="NZ_CP010070.1"/>
</dbReference>
<organism evidence="6 7">
    <name type="scientific">Candidatus Methanoplasma termitum</name>
    <dbReference type="NCBI Taxonomy" id="1577791"/>
    <lineage>
        <taxon>Archaea</taxon>
        <taxon>Methanobacteriati</taxon>
        <taxon>Thermoplasmatota</taxon>
        <taxon>Thermoplasmata</taxon>
        <taxon>Methanomassiliicoccales</taxon>
        <taxon>Methanomassiliicoccaceae</taxon>
        <taxon>Candidatus Methanoplasma</taxon>
    </lineage>
</organism>
<dbReference type="InterPro" id="IPR022938">
    <property type="entry name" value="SRP19_arc-type"/>
</dbReference>
<sequence>MAYDADTAITIWPEYFDINRTRAEGRRLPKKLCVQYPDIDIIAKGALIMDLEYEIFENKAYPANWAAKRGCVKVEKGKISKTVLLPKIAEILIKNQKK</sequence>
<evidence type="ECO:0000256" key="4">
    <source>
        <dbReference type="ARBA" id="ARBA00023274"/>
    </source>
</evidence>
<comment type="subunit">
    <text evidence="5">Part of the signal recognition particle protein translocation system, which is composed of SRP and FtsY. Archaeal SRP consists of a 7S RNA molecule of 300 nucleotides and two protein subunits: SRP54 and SRP19.</text>
</comment>
<dbReference type="PANTHER" id="PTHR17453:SF0">
    <property type="entry name" value="SIGNAL RECOGNITION PARTICLE 19 KDA PROTEIN"/>
    <property type="match status" value="1"/>
</dbReference>
<dbReference type="InterPro" id="IPR036521">
    <property type="entry name" value="SRP19-like_sf"/>
</dbReference>
<dbReference type="GO" id="GO:0006617">
    <property type="term" value="P:SRP-dependent cotranslational protein targeting to membrane, signal sequence recognition"/>
    <property type="evidence" value="ECO:0007669"/>
    <property type="project" value="TreeGrafter"/>
</dbReference>
<dbReference type="InterPro" id="IPR002778">
    <property type="entry name" value="Signal_recog_particle_SRP19"/>
</dbReference>
<evidence type="ECO:0000256" key="5">
    <source>
        <dbReference type="HAMAP-Rule" id="MF_00305"/>
    </source>
</evidence>
<keyword evidence="4 5" id="KW-0687">Ribonucleoprotein</keyword>
<dbReference type="GO" id="GO:0048500">
    <property type="term" value="C:signal recognition particle"/>
    <property type="evidence" value="ECO:0007669"/>
    <property type="project" value="UniProtKB-UniRule"/>
</dbReference>
<dbReference type="GeneID" id="24818714"/>
<dbReference type="AlphaFoldDB" id="A0A0A7LCL8"/>
<comment type="subcellular location">
    <subcellularLocation>
        <location evidence="1 5">Cytoplasm</location>
    </subcellularLocation>
</comment>
<evidence type="ECO:0000256" key="1">
    <source>
        <dbReference type="ARBA" id="ARBA00004496"/>
    </source>
</evidence>
<gene>
    <name evidence="5" type="primary">srp19</name>
    <name evidence="6" type="ORF">Mpt1_c10520</name>
</gene>